<evidence type="ECO:0000313" key="4">
    <source>
        <dbReference type="Proteomes" id="UP000549394"/>
    </source>
</evidence>
<accession>A0A7I8VAC7</accession>
<dbReference type="PANTHER" id="PTHR22409:SF2">
    <property type="entry name" value="CHROMOSOME 19 OPEN READING FRAME 44"/>
    <property type="match status" value="1"/>
</dbReference>
<sequence length="914" mass="103549">MYKKKSGNSALERANNLLKSSGARGNNLRKPSALDDDDDDAALDSYLKSLKNEPKKTTQESEISGLSDISISESEKFNIPQPMTNKFLKKKPASDTNKNTSLSSGQNAKKPIAGNLKSYSALSTLQKFSQKYGKSKVSTGDQSQRKQKISDTDSDIDISEDSEVLRDMKELKASKQKIKENLTQPSQHSFFVDSPSGFKDDISSSSSDFGKGAKFLKKKPAVIESPKTTQKKFIKTEIPTAKPEPKKKRSLFELESAKKHQTAVMLDTDEESMAAYLNELSSSRGPKSLKSASSSQAIDSIREDYDEAESIDSNDSFRGKIVDLAELDYEEPEQDWPGNRIEKTKKSEKKRQNKPERDVFEKLNIQTIDDTDEIDEDIGFSPPLKGILTTPRTPRSKRNQRLSFTDISHRSRSPSPEIVLTARPDSVTEEIYTEDFDKSVTSIHTESEEENITSIQTETRSRSKRDSLGGYSDDFSDETFSRRRRNSSASDRSRSRSYTRSRSYSDDFTNTEDYSSDEDSTLRSRRRLSRSSSYESYSSHASSTLSYSSFITDRSSSRSPSPRLAKRPSKSLKTKSVKIQTGEIPGLLYHWNNGPSDYSFLTGKSRLPTGTYHINPEKLEALTNHNPAEVLINSLVKQQLILAANMADLLKTRHRYAVENTQATYSYTTLAETKKYIASKRKKRLTYEEALREVKEEMGLDLKTEESECSKCQRRRRNSKSTEKRDRKQKSRKKSKRDYIDKIQKEIEQNYDNNKMDFSKLIQEKLDKVDPIENSKSNSLEQLRTVSSEGFLMEKSQEATTQSRVIVQSNGSSKGGISIQKIHSEQDETNQKKEVEDKTISEDFVVSEASKSESDVKIESDGIKESESESPERKSTTTDEEQKENSSTSMNTTESSEDKFKNVNFEFDMDNSDF</sequence>
<feature type="region of interest" description="Disordered" evidence="1">
    <location>
        <begin position="549"/>
        <end position="576"/>
    </location>
</feature>
<feature type="compositionally biased region" description="Basic residues" evidence="1">
    <location>
        <begin position="564"/>
        <end position="576"/>
    </location>
</feature>
<keyword evidence="4" id="KW-1185">Reference proteome</keyword>
<dbReference type="Pfam" id="PF15391">
    <property type="entry name" value="DUF4614"/>
    <property type="match status" value="1"/>
</dbReference>
<feature type="compositionally biased region" description="Basic residues" evidence="1">
    <location>
        <begin position="727"/>
        <end position="736"/>
    </location>
</feature>
<dbReference type="OrthoDB" id="2151530at2759"/>
<dbReference type="Proteomes" id="UP000549394">
    <property type="component" value="Unassembled WGS sequence"/>
</dbReference>
<feature type="region of interest" description="Disordered" evidence="1">
    <location>
        <begin position="227"/>
        <end position="252"/>
    </location>
</feature>
<feature type="compositionally biased region" description="Basic and acidic residues" evidence="1">
    <location>
        <begin position="50"/>
        <end position="59"/>
    </location>
</feature>
<comment type="caution">
    <text evidence="3">The sequence shown here is derived from an EMBL/GenBank/DDBJ whole genome shotgun (WGS) entry which is preliminary data.</text>
</comment>
<feature type="region of interest" description="Disordered" evidence="1">
    <location>
        <begin position="705"/>
        <end position="740"/>
    </location>
</feature>
<dbReference type="InterPro" id="IPR027884">
    <property type="entry name" value="DUF4614"/>
</dbReference>
<organism evidence="3 4">
    <name type="scientific">Dimorphilus gyrociliatus</name>
    <dbReference type="NCBI Taxonomy" id="2664684"/>
    <lineage>
        <taxon>Eukaryota</taxon>
        <taxon>Metazoa</taxon>
        <taxon>Spiralia</taxon>
        <taxon>Lophotrochozoa</taxon>
        <taxon>Annelida</taxon>
        <taxon>Polychaeta</taxon>
        <taxon>Polychaeta incertae sedis</taxon>
        <taxon>Dinophilidae</taxon>
        <taxon>Dimorphilus</taxon>
    </lineage>
</organism>
<feature type="region of interest" description="Disordered" evidence="1">
    <location>
        <begin position="131"/>
        <end position="162"/>
    </location>
</feature>
<dbReference type="InterPro" id="IPR040120">
    <property type="entry name" value="C19orf44-like"/>
</dbReference>
<feature type="compositionally biased region" description="Low complexity" evidence="1">
    <location>
        <begin position="885"/>
        <end position="894"/>
    </location>
</feature>
<gene>
    <name evidence="3" type="ORF">DGYR_LOCUS1431</name>
</gene>
<proteinExistence type="predicted"/>
<name>A0A7I8VAC7_9ANNE</name>
<feature type="compositionally biased region" description="Polar residues" evidence="1">
    <location>
        <begin position="279"/>
        <end position="298"/>
    </location>
</feature>
<feature type="region of interest" description="Disordered" evidence="1">
    <location>
        <begin position="789"/>
        <end position="914"/>
    </location>
</feature>
<feature type="compositionally biased region" description="Polar residues" evidence="1">
    <location>
        <begin position="60"/>
        <end position="72"/>
    </location>
</feature>
<feature type="domain" description="DUF4614" evidence="2">
    <location>
        <begin position="503"/>
        <end position="681"/>
    </location>
</feature>
<evidence type="ECO:0000256" key="1">
    <source>
        <dbReference type="SAM" id="MobiDB-lite"/>
    </source>
</evidence>
<feature type="compositionally biased region" description="Polar residues" evidence="1">
    <location>
        <begin position="94"/>
        <end position="107"/>
    </location>
</feature>
<feature type="compositionally biased region" description="Acidic residues" evidence="1">
    <location>
        <begin position="152"/>
        <end position="162"/>
    </location>
</feature>
<feature type="compositionally biased region" description="Low complexity" evidence="1">
    <location>
        <begin position="549"/>
        <end position="563"/>
    </location>
</feature>
<protein>
    <submittedName>
        <fullName evidence="3">DgyrCDS1485</fullName>
    </submittedName>
</protein>
<evidence type="ECO:0000313" key="3">
    <source>
        <dbReference type="EMBL" id="CAD5112254.1"/>
    </source>
</evidence>
<dbReference type="EMBL" id="CAJFCJ010000002">
    <property type="protein sequence ID" value="CAD5112254.1"/>
    <property type="molecule type" value="Genomic_DNA"/>
</dbReference>
<feature type="compositionally biased region" description="Basic and acidic residues" evidence="1">
    <location>
        <begin position="822"/>
        <end position="841"/>
    </location>
</feature>
<reference evidence="3 4" key="1">
    <citation type="submission" date="2020-08" db="EMBL/GenBank/DDBJ databases">
        <authorList>
            <person name="Hejnol A."/>
        </authorList>
    </citation>
    <scope>NUCLEOTIDE SEQUENCE [LARGE SCALE GENOMIC DNA]</scope>
</reference>
<feature type="compositionally biased region" description="Basic and acidic residues" evidence="1">
    <location>
        <begin position="850"/>
        <end position="877"/>
    </location>
</feature>
<feature type="region of interest" description="Disordered" evidence="1">
    <location>
        <begin position="1"/>
        <end position="113"/>
    </location>
</feature>
<feature type="region of interest" description="Disordered" evidence="1">
    <location>
        <begin position="277"/>
        <end position="313"/>
    </location>
</feature>
<feature type="region of interest" description="Disordered" evidence="1">
    <location>
        <begin position="327"/>
        <end position="361"/>
    </location>
</feature>
<feature type="region of interest" description="Disordered" evidence="1">
    <location>
        <begin position="438"/>
        <end position="535"/>
    </location>
</feature>
<feature type="region of interest" description="Disordered" evidence="1">
    <location>
        <begin position="374"/>
        <end position="426"/>
    </location>
</feature>
<evidence type="ECO:0000259" key="2">
    <source>
        <dbReference type="Pfam" id="PF15391"/>
    </source>
</evidence>
<feature type="compositionally biased region" description="Polar residues" evidence="1">
    <location>
        <begin position="798"/>
        <end position="812"/>
    </location>
</feature>
<dbReference type="PANTHER" id="PTHR22409">
    <property type="entry name" value="CHROMOSOME 19 OPEN READING FRAME 44"/>
    <property type="match status" value="1"/>
</dbReference>
<dbReference type="AlphaFoldDB" id="A0A7I8VAC7"/>